<evidence type="ECO:0000313" key="2">
    <source>
        <dbReference type="EMBL" id="APA94282.1"/>
    </source>
</evidence>
<evidence type="ECO:0000313" key="3">
    <source>
        <dbReference type="EMBL" id="GAP31749.1"/>
    </source>
</evidence>
<proteinExistence type="predicted"/>
<name>A0ABC9Z237_9NOCA</name>
<reference evidence="2 5" key="3">
    <citation type="submission" date="2016-10" db="EMBL/GenBank/DDBJ databases">
        <title>Genome sequence of Nocardia seriolae strain EM150506, isolated from Anguila japonica.</title>
        <authorList>
            <person name="Han H.-J."/>
        </authorList>
    </citation>
    <scope>NUCLEOTIDE SEQUENCE [LARGE SCALE GENOMIC DNA]</scope>
    <source>
        <strain evidence="2 5">EM150506</strain>
    </source>
</reference>
<gene>
    <name evidence="2" type="ORF">NS506_00195</name>
    <name evidence="3" type="ORF">NSK11_contig00125-0022</name>
</gene>
<evidence type="ECO:0000313" key="4">
    <source>
        <dbReference type="Proteomes" id="UP000037179"/>
    </source>
</evidence>
<sequence>MAWPDQRLRPAPAVPGDTVITREQLIGMTMTQARALLDSGSWKPQIREGTIIGYAPGEPVPDKSNIDTWRISMACFSPDYTAYLMAEAPEQFREQLMPRMYDNQYSSPTPQCDGGWSSVNLSKKP</sequence>
<evidence type="ECO:0000313" key="5">
    <source>
        <dbReference type="Proteomes" id="UP000180166"/>
    </source>
</evidence>
<keyword evidence="4" id="KW-1185">Reference proteome</keyword>
<evidence type="ECO:0000256" key="1">
    <source>
        <dbReference type="SAM" id="MobiDB-lite"/>
    </source>
</evidence>
<reference evidence="3 4" key="2">
    <citation type="journal article" date="2016" name="Genome Announc.">
        <title>Draft Genome Sequence of Erythromycin- and Oxytetracycline-Sensitive Nocardia seriolae Strain U-1 (NBRC 110359).</title>
        <authorList>
            <person name="Imajoh M."/>
            <person name="Sukeda M."/>
            <person name="Shimizu M."/>
            <person name="Yamane J."/>
            <person name="Ohnishi K."/>
            <person name="Oshima S."/>
        </authorList>
    </citation>
    <scope>NUCLEOTIDE SEQUENCE [LARGE SCALE GENOMIC DNA]</scope>
    <source>
        <strain evidence="3 4">U-1</strain>
    </source>
</reference>
<protein>
    <recommendedName>
        <fullName evidence="6">PASTA domain-containing protein</fullName>
    </recommendedName>
</protein>
<dbReference type="KEGG" id="nsr:NS506_00195"/>
<dbReference type="EMBL" id="CP017839">
    <property type="protein sequence ID" value="APA94282.1"/>
    <property type="molecule type" value="Genomic_DNA"/>
</dbReference>
<feature type="region of interest" description="Disordered" evidence="1">
    <location>
        <begin position="102"/>
        <end position="125"/>
    </location>
</feature>
<dbReference type="Proteomes" id="UP000180166">
    <property type="component" value="Chromosome"/>
</dbReference>
<organism evidence="3 4">
    <name type="scientific">Nocardia seriolae</name>
    <dbReference type="NCBI Taxonomy" id="37332"/>
    <lineage>
        <taxon>Bacteria</taxon>
        <taxon>Bacillati</taxon>
        <taxon>Actinomycetota</taxon>
        <taxon>Actinomycetes</taxon>
        <taxon>Mycobacteriales</taxon>
        <taxon>Nocardiaceae</taxon>
        <taxon>Nocardia</taxon>
    </lineage>
</organism>
<dbReference type="Proteomes" id="UP000037179">
    <property type="component" value="Unassembled WGS sequence"/>
</dbReference>
<reference evidence="4" key="1">
    <citation type="submission" date="2015-07" db="EMBL/GenBank/DDBJ databases">
        <title>Nocardia seriolae U-1 whole genome shotgun sequence.</title>
        <authorList>
            <person name="Imajoh M."/>
            <person name="Fukumoto Y."/>
            <person name="Sukeda M."/>
            <person name="Yamane J."/>
            <person name="Yamasaki K."/>
            <person name="Shimizu M."/>
            <person name="Ohnishi K."/>
            <person name="Oshima S."/>
        </authorList>
    </citation>
    <scope>NUCLEOTIDE SEQUENCE [LARGE SCALE GENOMIC DNA]</scope>
    <source>
        <strain evidence="4">U-1</strain>
    </source>
</reference>
<accession>A0ABC9Z237</accession>
<evidence type="ECO:0008006" key="6">
    <source>
        <dbReference type="Google" id="ProtNLM"/>
    </source>
</evidence>
<dbReference type="EMBL" id="BBYQ01000125">
    <property type="protein sequence ID" value="GAP31749.1"/>
    <property type="molecule type" value="Genomic_DNA"/>
</dbReference>
<dbReference type="AlphaFoldDB" id="A0ABC9Z237"/>